<evidence type="ECO:0000313" key="10">
    <source>
        <dbReference type="RefSeq" id="XP_004498126.1"/>
    </source>
</evidence>
<dbReference type="PaxDb" id="3827-XP_004498126.1"/>
<dbReference type="OrthoDB" id="1898716at2759"/>
<comment type="subcellular location">
    <subcellularLocation>
        <location evidence="1">Nucleus</location>
    </subcellularLocation>
</comment>
<dbReference type="SMART" id="SM00432">
    <property type="entry name" value="MADS"/>
    <property type="match status" value="1"/>
</dbReference>
<evidence type="ECO:0000313" key="9">
    <source>
        <dbReference type="Proteomes" id="UP000087171"/>
    </source>
</evidence>
<gene>
    <name evidence="10 11" type="primary">LOC101500959</name>
</gene>
<dbReference type="SUPFAM" id="SSF55455">
    <property type="entry name" value="SRF-like"/>
    <property type="match status" value="1"/>
</dbReference>
<evidence type="ECO:0000313" key="11">
    <source>
        <dbReference type="RefSeq" id="XP_027189883.1"/>
    </source>
</evidence>
<dbReference type="AlphaFoldDB" id="A0A1S2Y205"/>
<dbReference type="RefSeq" id="XP_004498126.1">
    <property type="nucleotide sequence ID" value="XM_004498069.3"/>
</dbReference>
<dbReference type="CDD" id="cd00265">
    <property type="entry name" value="MADS_MEF2_like"/>
    <property type="match status" value="1"/>
</dbReference>
<feature type="coiled-coil region" evidence="6">
    <location>
        <begin position="125"/>
        <end position="174"/>
    </location>
</feature>
<dbReference type="InterPro" id="IPR036879">
    <property type="entry name" value="TF_MADSbox_sf"/>
</dbReference>
<dbReference type="Pfam" id="PF01486">
    <property type="entry name" value="K-box"/>
    <property type="match status" value="1"/>
</dbReference>
<dbReference type="InterPro" id="IPR002100">
    <property type="entry name" value="TF_MADSbox"/>
</dbReference>
<feature type="domain" description="MADS-box" evidence="7">
    <location>
        <begin position="1"/>
        <end position="61"/>
    </location>
</feature>
<keyword evidence="2" id="KW-0805">Transcription regulation</keyword>
<dbReference type="PROSITE" id="PS51297">
    <property type="entry name" value="K_BOX"/>
    <property type="match status" value="1"/>
</dbReference>
<dbReference type="GeneID" id="101500959"/>
<sequence length="243" mass="28497">MGRGKIEIKRIQNTTTRQVTFSKRRTGLIKKTHELSVLCDAQIGLIIFSSTGKLFQYSSEPYRMDQIIEKYQRSTGKRIMVESDHHYREEMFHDMAMLRQESIRVELGIQRYLGSDMNGLKYDDLTKLEEELEFSLAKVRNRQNELLSQQMENLRRKERILEDEHINLSNWEQRAVMEFHKAAIEANKQQQNGMDEFAFFEDQPAGTILQLAAPVLPLHLHPYLQLAQPNIHQDSLPSRDPKP</sequence>
<dbReference type="PROSITE" id="PS00350">
    <property type="entry name" value="MADS_BOX_1"/>
    <property type="match status" value="1"/>
</dbReference>
<dbReference type="GO" id="GO:0005634">
    <property type="term" value="C:nucleus"/>
    <property type="evidence" value="ECO:0007669"/>
    <property type="project" value="UniProtKB-SubCell"/>
</dbReference>
<evidence type="ECO:0000256" key="3">
    <source>
        <dbReference type="ARBA" id="ARBA00023125"/>
    </source>
</evidence>
<protein>
    <submittedName>
        <fullName evidence="10 11">Protein TRANSPARENT TESTA 16</fullName>
    </submittedName>
</protein>
<keyword evidence="9" id="KW-1185">Reference proteome</keyword>
<dbReference type="Pfam" id="PF00319">
    <property type="entry name" value="SRF-TF"/>
    <property type="match status" value="1"/>
</dbReference>
<dbReference type="GO" id="GO:0046983">
    <property type="term" value="F:protein dimerization activity"/>
    <property type="evidence" value="ECO:0007669"/>
    <property type="project" value="InterPro"/>
</dbReference>
<dbReference type="InterPro" id="IPR033896">
    <property type="entry name" value="MEF2-like_N"/>
</dbReference>
<dbReference type="Gene3D" id="3.40.1810.10">
    <property type="entry name" value="Transcription factor, MADS-box"/>
    <property type="match status" value="1"/>
</dbReference>
<dbReference type="STRING" id="3827.A0A1S2Y205"/>
<evidence type="ECO:0000259" key="7">
    <source>
        <dbReference type="PROSITE" id="PS50066"/>
    </source>
</evidence>
<dbReference type="InterPro" id="IPR050142">
    <property type="entry name" value="MADS-box/MEF2_TF"/>
</dbReference>
<dbReference type="GO" id="GO:0000977">
    <property type="term" value="F:RNA polymerase II transcription regulatory region sequence-specific DNA binding"/>
    <property type="evidence" value="ECO:0007669"/>
    <property type="project" value="InterPro"/>
</dbReference>
<evidence type="ECO:0000256" key="6">
    <source>
        <dbReference type="SAM" id="Coils"/>
    </source>
</evidence>
<evidence type="ECO:0000259" key="8">
    <source>
        <dbReference type="PROSITE" id="PS51297"/>
    </source>
</evidence>
<dbReference type="FunFam" id="3.40.1810.10:FF:000003">
    <property type="entry name" value="MADS-box transcription factor MADS-MC"/>
    <property type="match status" value="1"/>
</dbReference>
<dbReference type="PRINTS" id="PR00404">
    <property type="entry name" value="MADSDOMAIN"/>
</dbReference>
<dbReference type="eggNOG" id="KOG0014">
    <property type="taxonomic scope" value="Eukaryota"/>
</dbReference>
<proteinExistence type="predicted"/>
<evidence type="ECO:0000256" key="4">
    <source>
        <dbReference type="ARBA" id="ARBA00023163"/>
    </source>
</evidence>
<keyword evidence="5" id="KW-0539">Nucleus</keyword>
<evidence type="ECO:0000256" key="1">
    <source>
        <dbReference type="ARBA" id="ARBA00004123"/>
    </source>
</evidence>
<feature type="domain" description="K-box" evidence="8">
    <location>
        <begin position="88"/>
        <end position="182"/>
    </location>
</feature>
<dbReference type="RefSeq" id="XP_027189883.1">
    <property type="nucleotide sequence ID" value="XM_027334082.1"/>
</dbReference>
<dbReference type="GO" id="GO:0045944">
    <property type="term" value="P:positive regulation of transcription by RNA polymerase II"/>
    <property type="evidence" value="ECO:0007669"/>
    <property type="project" value="InterPro"/>
</dbReference>
<keyword evidence="3" id="KW-0238">DNA-binding</keyword>
<keyword evidence="6" id="KW-0175">Coiled coil</keyword>
<organism evidence="9 10">
    <name type="scientific">Cicer arietinum</name>
    <name type="common">Chickpea</name>
    <name type="synonym">Garbanzo</name>
    <dbReference type="NCBI Taxonomy" id="3827"/>
    <lineage>
        <taxon>Eukaryota</taxon>
        <taxon>Viridiplantae</taxon>
        <taxon>Streptophyta</taxon>
        <taxon>Embryophyta</taxon>
        <taxon>Tracheophyta</taxon>
        <taxon>Spermatophyta</taxon>
        <taxon>Magnoliopsida</taxon>
        <taxon>eudicotyledons</taxon>
        <taxon>Gunneridae</taxon>
        <taxon>Pentapetalae</taxon>
        <taxon>rosids</taxon>
        <taxon>fabids</taxon>
        <taxon>Fabales</taxon>
        <taxon>Fabaceae</taxon>
        <taxon>Papilionoideae</taxon>
        <taxon>50 kb inversion clade</taxon>
        <taxon>NPAAA clade</taxon>
        <taxon>Hologalegina</taxon>
        <taxon>IRL clade</taxon>
        <taxon>Cicereae</taxon>
        <taxon>Cicer</taxon>
    </lineage>
</organism>
<dbReference type="PANTHER" id="PTHR48019">
    <property type="entry name" value="SERUM RESPONSE FACTOR HOMOLOG"/>
    <property type="match status" value="1"/>
</dbReference>
<name>A0A1S2Y205_CICAR</name>
<dbReference type="GO" id="GO:0003700">
    <property type="term" value="F:DNA-binding transcription factor activity"/>
    <property type="evidence" value="ECO:0007669"/>
    <property type="project" value="InterPro"/>
</dbReference>
<dbReference type="Proteomes" id="UP000087171">
    <property type="component" value="Chromosome Ca4"/>
</dbReference>
<accession>A0A1S2Y205</accession>
<dbReference type="InterPro" id="IPR002487">
    <property type="entry name" value="TF_Kbox"/>
</dbReference>
<reference evidence="9" key="1">
    <citation type="journal article" date="2013" name="Nat. Biotechnol.">
        <title>Draft genome sequence of chickpea (Cicer arietinum) provides a resource for trait improvement.</title>
        <authorList>
            <person name="Varshney R.K."/>
            <person name="Song C."/>
            <person name="Saxena R.K."/>
            <person name="Azam S."/>
            <person name="Yu S."/>
            <person name="Sharpe A.G."/>
            <person name="Cannon S."/>
            <person name="Baek J."/>
            <person name="Rosen B.D."/>
            <person name="Tar'an B."/>
            <person name="Millan T."/>
            <person name="Zhang X."/>
            <person name="Ramsay L.D."/>
            <person name="Iwata A."/>
            <person name="Wang Y."/>
            <person name="Nelson W."/>
            <person name="Farmer A.D."/>
            <person name="Gaur P.M."/>
            <person name="Soderlund C."/>
            <person name="Penmetsa R.V."/>
            <person name="Xu C."/>
            <person name="Bharti A.K."/>
            <person name="He W."/>
            <person name="Winter P."/>
            <person name="Zhao S."/>
            <person name="Hane J.K."/>
            <person name="Carrasquilla-Garcia N."/>
            <person name="Condie J.A."/>
            <person name="Upadhyaya H.D."/>
            <person name="Luo M.C."/>
            <person name="Thudi M."/>
            <person name="Gowda C.L."/>
            <person name="Singh N.P."/>
            <person name="Lichtenzveig J."/>
            <person name="Gali K.K."/>
            <person name="Rubio J."/>
            <person name="Nadarajan N."/>
            <person name="Dolezel J."/>
            <person name="Bansal K.C."/>
            <person name="Xu X."/>
            <person name="Edwards D."/>
            <person name="Zhang G."/>
            <person name="Kahl G."/>
            <person name="Gil J."/>
            <person name="Singh K.B."/>
            <person name="Datta S.K."/>
            <person name="Jackson S.A."/>
            <person name="Wang J."/>
            <person name="Cook D.R."/>
        </authorList>
    </citation>
    <scope>NUCLEOTIDE SEQUENCE [LARGE SCALE GENOMIC DNA]</scope>
    <source>
        <strain evidence="9">cv. CDC Frontier</strain>
    </source>
</reference>
<evidence type="ECO:0000256" key="5">
    <source>
        <dbReference type="ARBA" id="ARBA00023242"/>
    </source>
</evidence>
<dbReference type="PROSITE" id="PS50066">
    <property type="entry name" value="MADS_BOX_2"/>
    <property type="match status" value="1"/>
</dbReference>
<reference evidence="10 11" key="2">
    <citation type="submission" date="2025-04" db="UniProtKB">
        <authorList>
            <consortium name="RefSeq"/>
        </authorList>
    </citation>
    <scope>IDENTIFICATION</scope>
    <source>
        <tissue evidence="10 11">Etiolated seedlings</tissue>
    </source>
</reference>
<keyword evidence="4" id="KW-0804">Transcription</keyword>
<evidence type="ECO:0000256" key="2">
    <source>
        <dbReference type="ARBA" id="ARBA00023015"/>
    </source>
</evidence>
<dbReference type="KEGG" id="cam:101500959"/>